<organism evidence="3 4">
    <name type="scientific">Anoxybacillus kestanbolensis</name>
    <dbReference type="NCBI Taxonomy" id="227476"/>
    <lineage>
        <taxon>Bacteria</taxon>
        <taxon>Bacillati</taxon>
        <taxon>Bacillota</taxon>
        <taxon>Bacilli</taxon>
        <taxon>Bacillales</taxon>
        <taxon>Anoxybacillaceae</taxon>
        <taxon>Anoxybacillus</taxon>
    </lineage>
</organism>
<dbReference type="Proteomes" id="UP000188458">
    <property type="component" value="Unassembled WGS sequence"/>
</dbReference>
<feature type="signal peptide" evidence="2">
    <location>
        <begin position="1"/>
        <end position="22"/>
    </location>
</feature>
<evidence type="ECO:0000256" key="1">
    <source>
        <dbReference type="SAM" id="MobiDB-lite"/>
    </source>
</evidence>
<evidence type="ECO:0000313" key="4">
    <source>
        <dbReference type="Proteomes" id="UP000188458"/>
    </source>
</evidence>
<dbReference type="RefSeq" id="WP_077429529.1">
    <property type="nucleotide sequence ID" value="NZ_MQAD01000019.1"/>
</dbReference>
<sequence>MERLKYIFIFMLLFISACGQQAQPKDRDSLIHVKNTTNEKIVNKSGQQIARHLAHLASSVPNVNDATVLVVGKYALVGIDVNAKLDPSRVGTVKYSVVESLQKDPYGANAIVIADADLNTRLKAIQKQVEKGKPIQGFMDELAAIVGRVMPEIPSDFLQTKNPRSTRQNDKQLNDGEQQQLENEQQKQSNDHMK</sequence>
<dbReference type="InterPro" id="IPR019076">
    <property type="entry name" value="Spore_lipoprot_YhcN/YlaJ-like"/>
</dbReference>
<comment type="caution">
    <text evidence="3">The sequence shown here is derived from an EMBL/GenBank/DDBJ whole genome shotgun (WGS) entry which is preliminary data.</text>
</comment>
<feature type="compositionally biased region" description="Polar residues" evidence="1">
    <location>
        <begin position="157"/>
        <end position="166"/>
    </location>
</feature>
<name>A0A1V3FJS7_9BACL</name>
<accession>A0A1V3FJS7</accession>
<evidence type="ECO:0000256" key="2">
    <source>
        <dbReference type="SAM" id="SignalP"/>
    </source>
</evidence>
<keyword evidence="4" id="KW-1185">Reference proteome</keyword>
<dbReference type="PROSITE" id="PS51257">
    <property type="entry name" value="PROKAR_LIPOPROTEIN"/>
    <property type="match status" value="1"/>
</dbReference>
<dbReference type="InterPro" id="IPR014247">
    <property type="entry name" value="Spore_lipoprot_YhcN/YlaJ"/>
</dbReference>
<feature type="region of interest" description="Disordered" evidence="1">
    <location>
        <begin position="155"/>
        <end position="194"/>
    </location>
</feature>
<dbReference type="GO" id="GO:0030435">
    <property type="term" value="P:sporulation resulting in formation of a cellular spore"/>
    <property type="evidence" value="ECO:0007669"/>
    <property type="project" value="InterPro"/>
</dbReference>
<dbReference type="NCBIfam" id="TIGR02898">
    <property type="entry name" value="spore_YhcN_YlaJ"/>
    <property type="match status" value="1"/>
</dbReference>
<keyword evidence="2" id="KW-0732">Signal</keyword>
<proteinExistence type="predicted"/>
<reference evidence="4" key="1">
    <citation type="submission" date="2016-11" db="EMBL/GenBank/DDBJ databases">
        <title>Draft genome sequence of Anoxybacillus sp. strain 103 isolated from the Qarvajar hot spring in Nagorno-Karabach.</title>
        <authorList>
            <person name="Hovhannisyan P."/>
            <person name="Panosyan H."/>
            <person name="Birkeland N.-K."/>
        </authorList>
    </citation>
    <scope>NUCLEOTIDE SEQUENCE [LARGE SCALE GENOMIC DNA]</scope>
    <source>
        <strain evidence="4">103</strain>
    </source>
</reference>
<dbReference type="EMBL" id="MQAD01000019">
    <property type="protein sequence ID" value="OOE01841.1"/>
    <property type="molecule type" value="Genomic_DNA"/>
</dbReference>
<dbReference type="AlphaFoldDB" id="A0A1V3FJS7"/>
<protein>
    <recommendedName>
        <fullName evidence="5">YhcN/YlaJ family sporulation lipoprotein</fullName>
    </recommendedName>
</protein>
<evidence type="ECO:0000313" key="3">
    <source>
        <dbReference type="EMBL" id="OOE01841.1"/>
    </source>
</evidence>
<feature type="chain" id="PRO_5013251408" description="YhcN/YlaJ family sporulation lipoprotein" evidence="2">
    <location>
        <begin position="23"/>
        <end position="194"/>
    </location>
</feature>
<gene>
    <name evidence="3" type="ORF">BO219_10750</name>
</gene>
<feature type="compositionally biased region" description="Low complexity" evidence="1">
    <location>
        <begin position="175"/>
        <end position="188"/>
    </location>
</feature>
<dbReference type="Pfam" id="PF09580">
    <property type="entry name" value="Spore_YhcN_YlaJ"/>
    <property type="match status" value="1"/>
</dbReference>
<evidence type="ECO:0008006" key="5">
    <source>
        <dbReference type="Google" id="ProtNLM"/>
    </source>
</evidence>